<dbReference type="PANTHER" id="PTHR23280:SF21">
    <property type="entry name" value="PROTEIN 4.1 HOMOLOG"/>
    <property type="match status" value="1"/>
</dbReference>
<dbReference type="InterPro" id="IPR018979">
    <property type="entry name" value="FERM_N"/>
</dbReference>
<dbReference type="PANTHER" id="PTHR23280">
    <property type="entry name" value="4.1 G PROTEIN"/>
    <property type="match status" value="1"/>
</dbReference>
<sequence>MRESLRRLASDDIPPRGRVRVELLTGEHITIDLDRKALGGDLLDLVCESLDVIEKDYFGLLHAQGEPRVWVHLGRRLSKTFKILAAVPQFPLHYRPHISDEPWDVRFAVKFYPLEPSALRDDMTRYQLSLALRRDLMEGRLTCSTITYALLASYVLQAEAGDRSAAVPLGAGATAALVTSHRAVPLHVLNEDMEMRVDELYRKHKGQTPAEAELNYLENAKKLALYGAEMHSVKDSDDVELSLAVCGRGIAVVRDGTVMNRFPWTKILKLSYNKRLFVIRLRAADSDECETDVSFRLNSSRASERLWTSTVEHHVFFRRESPVKVERVSGFPMLGARRLSCRRTLRQMRDTTVARQVI</sequence>
<dbReference type="SUPFAM" id="SSF50729">
    <property type="entry name" value="PH domain-like"/>
    <property type="match status" value="1"/>
</dbReference>
<protein>
    <submittedName>
        <fullName evidence="4">4.1 protein</fullName>
    </submittedName>
</protein>
<dbReference type="InterPro" id="IPR019748">
    <property type="entry name" value="FERM_central"/>
</dbReference>
<dbReference type="Gene3D" id="3.10.20.90">
    <property type="entry name" value="Phosphatidylinositol 3-kinase Catalytic Subunit, Chain A, domain 1"/>
    <property type="match status" value="1"/>
</dbReference>
<keyword evidence="5" id="KW-1185">Reference proteome</keyword>
<keyword evidence="2" id="KW-0965">Cell junction</keyword>
<dbReference type="Gene3D" id="2.30.29.30">
    <property type="entry name" value="Pleckstrin-homology domain (PH domain)/Phosphotyrosine-binding domain (PTB)"/>
    <property type="match status" value="1"/>
</dbReference>
<dbReference type="SMART" id="SM01196">
    <property type="entry name" value="FERM_C"/>
    <property type="match status" value="1"/>
</dbReference>
<dbReference type="GO" id="GO:0030182">
    <property type="term" value="P:neuron differentiation"/>
    <property type="evidence" value="ECO:0007669"/>
    <property type="project" value="UniProtKB-ARBA"/>
</dbReference>
<dbReference type="InterPro" id="IPR018980">
    <property type="entry name" value="FERM_PH-like_C"/>
</dbReference>
<dbReference type="SMART" id="SM00295">
    <property type="entry name" value="B41"/>
    <property type="match status" value="1"/>
</dbReference>
<name>A0A212EJP0_DANPL</name>
<dbReference type="PROSITE" id="PS50057">
    <property type="entry name" value="FERM_3"/>
    <property type="match status" value="1"/>
</dbReference>
<dbReference type="InterPro" id="IPR011993">
    <property type="entry name" value="PH-like_dom_sf"/>
</dbReference>
<gene>
    <name evidence="4" type="ORF">KGM_213354</name>
</gene>
<dbReference type="Pfam" id="PF00373">
    <property type="entry name" value="FERM_M"/>
    <property type="match status" value="1"/>
</dbReference>
<dbReference type="KEGG" id="dpl:KGM_213354"/>
<dbReference type="Pfam" id="PF09379">
    <property type="entry name" value="FERM_N"/>
    <property type="match status" value="1"/>
</dbReference>
<dbReference type="GO" id="GO:0031032">
    <property type="term" value="P:actomyosin structure organization"/>
    <property type="evidence" value="ECO:0007669"/>
    <property type="project" value="TreeGrafter"/>
</dbReference>
<dbReference type="CDD" id="cd01765">
    <property type="entry name" value="FERM_F0_F1"/>
    <property type="match status" value="1"/>
</dbReference>
<comment type="subcellular location">
    <subcellularLocation>
        <location evidence="1">Cell junction</location>
    </subcellularLocation>
</comment>
<dbReference type="PROSITE" id="PS00661">
    <property type="entry name" value="FERM_2"/>
    <property type="match status" value="1"/>
</dbReference>
<dbReference type="FunFam" id="2.30.29.30:FF:000002">
    <property type="entry name" value="Band 4.1-like protein 5 isoform 1"/>
    <property type="match status" value="1"/>
</dbReference>
<dbReference type="InterPro" id="IPR035963">
    <property type="entry name" value="FERM_2"/>
</dbReference>
<evidence type="ECO:0000259" key="3">
    <source>
        <dbReference type="PROSITE" id="PS50057"/>
    </source>
</evidence>
<dbReference type="InterPro" id="IPR014352">
    <property type="entry name" value="FERM/acyl-CoA-bd_prot_sf"/>
</dbReference>
<organism evidence="4 5">
    <name type="scientific">Danaus plexippus plexippus</name>
    <dbReference type="NCBI Taxonomy" id="278856"/>
    <lineage>
        <taxon>Eukaryota</taxon>
        <taxon>Metazoa</taxon>
        <taxon>Ecdysozoa</taxon>
        <taxon>Arthropoda</taxon>
        <taxon>Hexapoda</taxon>
        <taxon>Insecta</taxon>
        <taxon>Pterygota</taxon>
        <taxon>Neoptera</taxon>
        <taxon>Endopterygota</taxon>
        <taxon>Lepidoptera</taxon>
        <taxon>Glossata</taxon>
        <taxon>Ditrysia</taxon>
        <taxon>Papilionoidea</taxon>
        <taxon>Nymphalidae</taxon>
        <taxon>Danainae</taxon>
        <taxon>Danaini</taxon>
        <taxon>Danaina</taxon>
        <taxon>Danaus</taxon>
        <taxon>Danaus</taxon>
    </lineage>
</organism>
<dbReference type="AlphaFoldDB" id="A0A212EJP0"/>
<proteinExistence type="predicted"/>
<dbReference type="EMBL" id="AGBW02014435">
    <property type="protein sequence ID" value="OWR41694.1"/>
    <property type="molecule type" value="Genomic_DNA"/>
</dbReference>
<evidence type="ECO:0000256" key="1">
    <source>
        <dbReference type="ARBA" id="ARBA00004282"/>
    </source>
</evidence>
<dbReference type="eggNOG" id="KOG3527">
    <property type="taxonomic scope" value="Eukaryota"/>
</dbReference>
<dbReference type="InParanoid" id="A0A212EJP0"/>
<evidence type="ECO:0000256" key="2">
    <source>
        <dbReference type="ARBA" id="ARBA00022949"/>
    </source>
</evidence>
<reference evidence="4 5" key="1">
    <citation type="journal article" date="2011" name="Cell">
        <title>The monarch butterfly genome yields insights into long-distance migration.</title>
        <authorList>
            <person name="Zhan S."/>
            <person name="Merlin C."/>
            <person name="Boore J.L."/>
            <person name="Reppert S.M."/>
        </authorList>
    </citation>
    <scope>NUCLEOTIDE SEQUENCE [LARGE SCALE GENOMIC DNA]</scope>
    <source>
        <strain evidence="4">F-2</strain>
    </source>
</reference>
<dbReference type="InterPro" id="IPR019749">
    <property type="entry name" value="Band_41_domain"/>
</dbReference>
<dbReference type="Proteomes" id="UP000007151">
    <property type="component" value="Unassembled WGS sequence"/>
</dbReference>
<dbReference type="CDD" id="cd14473">
    <property type="entry name" value="FERM_B-lobe"/>
    <property type="match status" value="1"/>
</dbReference>
<dbReference type="SUPFAM" id="SSF47031">
    <property type="entry name" value="Second domain of FERM"/>
    <property type="match status" value="1"/>
</dbReference>
<feature type="domain" description="FERM" evidence="3">
    <location>
        <begin position="17"/>
        <end position="321"/>
    </location>
</feature>
<dbReference type="GO" id="GO:0005856">
    <property type="term" value="C:cytoskeleton"/>
    <property type="evidence" value="ECO:0007669"/>
    <property type="project" value="TreeGrafter"/>
</dbReference>
<dbReference type="STRING" id="278856.A0A212EJP0"/>
<dbReference type="SUPFAM" id="SSF54236">
    <property type="entry name" value="Ubiquitin-like"/>
    <property type="match status" value="1"/>
</dbReference>
<accession>A0A212EJP0</accession>
<dbReference type="GO" id="GO:0009887">
    <property type="term" value="P:animal organ morphogenesis"/>
    <property type="evidence" value="ECO:0007669"/>
    <property type="project" value="UniProtKB-ARBA"/>
</dbReference>
<dbReference type="Pfam" id="PF09380">
    <property type="entry name" value="FERM_C"/>
    <property type="match status" value="1"/>
</dbReference>
<evidence type="ECO:0000313" key="5">
    <source>
        <dbReference type="Proteomes" id="UP000007151"/>
    </source>
</evidence>
<dbReference type="PRINTS" id="PR00935">
    <property type="entry name" value="BAND41"/>
</dbReference>
<dbReference type="Gene3D" id="1.20.80.10">
    <property type="match status" value="1"/>
</dbReference>
<dbReference type="InterPro" id="IPR000299">
    <property type="entry name" value="FERM_domain"/>
</dbReference>
<dbReference type="GO" id="GO:0071944">
    <property type="term" value="C:cell periphery"/>
    <property type="evidence" value="ECO:0007669"/>
    <property type="project" value="UniProtKB-ARBA"/>
</dbReference>
<dbReference type="InterPro" id="IPR019747">
    <property type="entry name" value="FERM_CS"/>
</dbReference>
<comment type="caution">
    <text evidence="4">The sequence shown here is derived from an EMBL/GenBank/DDBJ whole genome shotgun (WGS) entry which is preliminary data.</text>
</comment>
<evidence type="ECO:0000313" key="4">
    <source>
        <dbReference type="EMBL" id="OWR41694.1"/>
    </source>
</evidence>
<dbReference type="InterPro" id="IPR029071">
    <property type="entry name" value="Ubiquitin-like_domsf"/>
</dbReference>
<dbReference type="GO" id="GO:0070161">
    <property type="term" value="C:anchoring junction"/>
    <property type="evidence" value="ECO:0007669"/>
    <property type="project" value="UniProtKB-SubCell"/>
</dbReference>